<dbReference type="PANTHER" id="PTHR35910">
    <property type="entry name" value="2EXR DOMAIN-CONTAINING PROTEIN"/>
    <property type="match status" value="1"/>
</dbReference>
<keyword evidence="3" id="KW-1185">Reference proteome</keyword>
<dbReference type="PANTHER" id="PTHR35910:SF6">
    <property type="entry name" value="2EXR DOMAIN-CONTAINING PROTEIN"/>
    <property type="match status" value="1"/>
</dbReference>
<dbReference type="Pfam" id="PF20150">
    <property type="entry name" value="2EXR"/>
    <property type="match status" value="1"/>
</dbReference>
<reference evidence="2" key="1">
    <citation type="submission" date="2023-04" db="EMBL/GenBank/DDBJ databases">
        <title>Colletotrichum limetticola genome sequence.</title>
        <authorList>
            <person name="Baroncelli R."/>
        </authorList>
    </citation>
    <scope>NUCLEOTIDE SEQUENCE</scope>
    <source>
        <strain evidence="2">KLA-Anderson</strain>
    </source>
</reference>
<dbReference type="EMBL" id="JARUPT010000982">
    <property type="protein sequence ID" value="KAK0368011.1"/>
    <property type="molecule type" value="Genomic_DNA"/>
</dbReference>
<comment type="caution">
    <text evidence="2">The sequence shown here is derived from an EMBL/GenBank/DDBJ whole genome shotgun (WGS) entry which is preliminary data.</text>
</comment>
<evidence type="ECO:0000313" key="2">
    <source>
        <dbReference type="EMBL" id="KAK0368011.1"/>
    </source>
</evidence>
<protein>
    <recommendedName>
        <fullName evidence="1">2EXR domain-containing protein</fullName>
    </recommendedName>
</protein>
<name>A0ABQ9PC73_9PEZI</name>
<organism evidence="2 3">
    <name type="scientific">Colletotrichum limetticola</name>
    <dbReference type="NCBI Taxonomy" id="1209924"/>
    <lineage>
        <taxon>Eukaryota</taxon>
        <taxon>Fungi</taxon>
        <taxon>Dikarya</taxon>
        <taxon>Ascomycota</taxon>
        <taxon>Pezizomycotina</taxon>
        <taxon>Sordariomycetes</taxon>
        <taxon>Hypocreomycetidae</taxon>
        <taxon>Glomerellales</taxon>
        <taxon>Glomerellaceae</taxon>
        <taxon>Colletotrichum</taxon>
        <taxon>Colletotrichum acutatum species complex</taxon>
    </lineage>
</organism>
<dbReference type="InterPro" id="IPR045518">
    <property type="entry name" value="2EXR"/>
</dbReference>
<evidence type="ECO:0000259" key="1">
    <source>
        <dbReference type="Pfam" id="PF20150"/>
    </source>
</evidence>
<feature type="domain" description="2EXR" evidence="1">
    <location>
        <begin position="1"/>
        <end position="76"/>
    </location>
</feature>
<dbReference type="Proteomes" id="UP001169217">
    <property type="component" value="Unassembled WGS sequence"/>
</dbReference>
<evidence type="ECO:0000313" key="3">
    <source>
        <dbReference type="Proteomes" id="UP001169217"/>
    </source>
</evidence>
<accession>A0ABQ9PC73</accession>
<proteinExistence type="predicted"/>
<gene>
    <name evidence="2" type="ORF">CLIM01_14633</name>
</gene>
<sequence length="208" mass="23421">MVWDLSLPPTRVVSLRCDTNSISNSINSTWGTSLARIPVSLHVCRESRKEALKTYQLRFSMAGPPKVFFGPKVDILHFGVASGWMASSAQFFTALSMCHPSELKDIRFLAVDEKVLGSGKINAGMAPSVVRLIRQIPMRMPGLEALIFVRDTVPHAFKHSPLLQSDDNHDPELRKLVECAIRKVHEEFPNWTIPLWVITKMRVVIDCE</sequence>